<proteinExistence type="predicted"/>
<name>Q5K7H7_CRYD1</name>
<dbReference type="RefSeq" id="XP_568415.1">
    <property type="nucleotide sequence ID" value="XM_568415.2"/>
</dbReference>
<dbReference type="Proteomes" id="UP000002149">
    <property type="component" value="Chromosome 13"/>
</dbReference>
<dbReference type="KEGG" id="cne:CNM02400"/>
<dbReference type="InParanoid" id="Q5K7H7"/>
<dbReference type="GeneID" id="3255152"/>
<dbReference type="EMBL" id="AE017353">
    <property type="protein sequence ID" value="AAW46898.1"/>
    <property type="molecule type" value="Genomic_DNA"/>
</dbReference>
<accession>Q5K7H7</accession>
<dbReference type="PaxDb" id="214684-Q5K7H7"/>
<keyword evidence="2" id="KW-1185">Reference proteome</keyword>
<organism evidence="1 2">
    <name type="scientific">Cryptococcus deneoformans (strain JEC21 / ATCC MYA-565)</name>
    <name type="common">Cryptococcus neoformans var. neoformans serotype D</name>
    <dbReference type="NCBI Taxonomy" id="214684"/>
    <lineage>
        <taxon>Eukaryota</taxon>
        <taxon>Fungi</taxon>
        <taxon>Dikarya</taxon>
        <taxon>Basidiomycota</taxon>
        <taxon>Agaricomycotina</taxon>
        <taxon>Tremellomycetes</taxon>
        <taxon>Tremellales</taxon>
        <taxon>Cryptococcaceae</taxon>
        <taxon>Cryptococcus</taxon>
        <taxon>Cryptococcus neoformans species complex</taxon>
    </lineage>
</organism>
<dbReference type="OMA" id="IRMCETH"/>
<evidence type="ECO:0000313" key="2">
    <source>
        <dbReference type="Proteomes" id="UP000002149"/>
    </source>
</evidence>
<sequence length="444" mass="49032">MSASILALGGGAVARPNAFRRLTTTTTSRLSRGFAGTASTSSLSSIPSMFNASKSGSQLGEVGKLAELAEMIGSLKTGQEELIIAMKNLSTEIEAQKKEMREKRVYVLDTAKEEGEFGMVDNAGAAKVTTLEDDQFHFLDRVFHEPVQMVEKIGGIKTVNEPAFVILAPTREQLQESLELAQGGILQTPAIIRMCETHLSSSLPELLDAGETFKAQIRLIAGEIANVAVDGQVFSAENDDGTRVSFLTEYNGSMTDPRFDDYFAMKEGEAEKYAELYAQYREENFHPVDLGEEPAVSTHSLDDPNQPDWLQSHFDKNPSIYSAPAEKIDHNEILEVVNLPSYNVRFYFHSPVEGSCTIEGWQNWTMRMQVDEDEAADTEIFGDDVMTFNCPVYWQADLPFKLDLSGTVLDIETDGDGPYFTLASQETAAEDCQPQNVIWSAELP</sequence>
<dbReference type="VEuPathDB" id="FungiDB:CNM02400"/>
<gene>
    <name evidence="1" type="ordered locus">CNM02400</name>
</gene>
<reference evidence="1 2" key="1">
    <citation type="journal article" date="2005" name="Science">
        <title>The genome of the basidiomycetous yeast and human pathogen Cryptococcus neoformans.</title>
        <authorList>
            <person name="Loftus B.J."/>
            <person name="Fung E."/>
            <person name="Roncaglia P."/>
            <person name="Rowley D."/>
            <person name="Amedeo P."/>
            <person name="Bruno D."/>
            <person name="Vamathevan J."/>
            <person name="Miranda M."/>
            <person name="Anderson I.J."/>
            <person name="Fraser J.A."/>
            <person name="Allen J.E."/>
            <person name="Bosdet I.E."/>
            <person name="Brent M.R."/>
            <person name="Chiu R."/>
            <person name="Doering T.L."/>
            <person name="Donlin M.J."/>
            <person name="D'Souza C.A."/>
            <person name="Fox D.S."/>
            <person name="Grinberg V."/>
            <person name="Fu J."/>
            <person name="Fukushima M."/>
            <person name="Haas B.J."/>
            <person name="Huang J.C."/>
            <person name="Janbon G."/>
            <person name="Jones S.J."/>
            <person name="Koo H.L."/>
            <person name="Krzywinski M.I."/>
            <person name="Kwon-Chung J.K."/>
            <person name="Lengeler K.B."/>
            <person name="Maiti R."/>
            <person name="Marra M.A."/>
            <person name="Marra R.E."/>
            <person name="Mathewson C.A."/>
            <person name="Mitchell T.G."/>
            <person name="Pertea M."/>
            <person name="Riggs F.R."/>
            <person name="Salzberg S.L."/>
            <person name="Schein J.E."/>
            <person name="Shvartsbeyn A."/>
            <person name="Shin H."/>
            <person name="Shumway M."/>
            <person name="Specht C.A."/>
            <person name="Suh B.B."/>
            <person name="Tenney A."/>
            <person name="Utterback T.R."/>
            <person name="Wickes B.L."/>
            <person name="Wortman J.R."/>
            <person name="Wye N.H."/>
            <person name="Kronstad J.W."/>
            <person name="Lodge J.K."/>
            <person name="Heitman J."/>
            <person name="Davis R.W."/>
            <person name="Fraser C.M."/>
            <person name="Hyman R.W."/>
        </authorList>
    </citation>
    <scope>NUCLEOTIDE SEQUENCE [LARGE SCALE GENOMIC DNA]</scope>
    <source>
        <strain evidence="2">JEC21 / ATCC MYA-565</strain>
    </source>
</reference>
<protein>
    <submittedName>
        <fullName evidence="1">Expressed protein</fullName>
    </submittedName>
</protein>
<evidence type="ECO:0000313" key="1">
    <source>
        <dbReference type="EMBL" id="AAW46898.1"/>
    </source>
</evidence>
<dbReference type="OrthoDB" id="2571525at2759"/>
<dbReference type="AlphaFoldDB" id="Q5K7H7"/>
<dbReference type="HOGENOM" id="CLU_613960_0_0_1"/>
<accession>Q55HZ3</accession>